<keyword evidence="8" id="KW-0645">Protease</keyword>
<dbReference type="GO" id="GO:0005794">
    <property type="term" value="C:Golgi apparatus"/>
    <property type="evidence" value="ECO:0007669"/>
    <property type="project" value="UniProtKB-SubCell"/>
</dbReference>
<dbReference type="PANTHER" id="PTHR12053">
    <property type="entry name" value="PROTEASE FAMILY M28 PLASMA GLUTAMATE CARBOXYPEPTIDASE-RELATED"/>
    <property type="match status" value="1"/>
</dbReference>
<keyword evidence="16" id="KW-0865">Zymogen</keyword>
<dbReference type="PANTHER" id="PTHR12053:SF3">
    <property type="entry name" value="CARBOXYPEPTIDASE Q"/>
    <property type="match status" value="1"/>
</dbReference>
<keyword evidence="11" id="KW-0378">Hydrolase</keyword>
<dbReference type="InterPro" id="IPR039866">
    <property type="entry name" value="CPQ"/>
</dbReference>
<dbReference type="GO" id="GO:0046872">
    <property type="term" value="F:metal ion binding"/>
    <property type="evidence" value="ECO:0007669"/>
    <property type="project" value="UniProtKB-KW"/>
</dbReference>
<keyword evidence="13" id="KW-0862">Zinc</keyword>
<evidence type="ECO:0000256" key="4">
    <source>
        <dbReference type="ARBA" id="ARBA00004613"/>
    </source>
</evidence>
<dbReference type="GO" id="GO:0005783">
    <property type="term" value="C:endoplasmic reticulum"/>
    <property type="evidence" value="ECO:0007669"/>
    <property type="project" value="UniProtKB-SubCell"/>
</dbReference>
<evidence type="ECO:0000256" key="17">
    <source>
        <dbReference type="ARBA" id="ARBA00023180"/>
    </source>
</evidence>
<evidence type="ECO:0000256" key="19">
    <source>
        <dbReference type="ARBA" id="ARBA00025833"/>
    </source>
</evidence>
<sequence>MERAPQQPQIASRRCLVTMLASVLLVFSVLPVSSAPLQEPVYWDVAQQIREEIFTNTELMDNASWLTDVFGPRVAKSPGYKAAAEWAVEKFKEYGISNSYLEPYEFGIGYVNEYISVHMMKPQYMSLLAYPATWSQGTNGKVQGPAVYLDFSQIEAEIDLEPYRGRLKNALVLTQPKQAISTTIPLLPEGFTEEELDAMAEITVGPANPVQSERSANRSTLPRQQIIDFVFAEGAAAIVRTDGRTDYGTVVVENNRYTLETRPWEVDATPHPTELVMSAEHYNRIMRILEKGVPVEIEANVRVSFSRNDLTDHNVIAEIPGTDLAHELVIVGAHLEANPAATGAVDDAAGVVATMEAARTLAAIGVRPRRTIRFGLWGGHEMGLFGNRHHVRTNFADPQTKEYKEDYENLSAYFNMDIGSGRIRGVSIMGNELIRSIFLEWMKPLRNLGMTHLFTTGLQHEAYEEVGLPGFYFEQDRKVIDNINAHGSMDTYERLVPEGLMQSAVV</sequence>
<comment type="subcellular location">
    <subcellularLocation>
        <location evidence="1">Endoplasmic reticulum</location>
    </subcellularLocation>
    <subcellularLocation>
        <location evidence="3">Golgi apparatus</location>
    </subcellularLocation>
    <subcellularLocation>
        <location evidence="2">Lysosome</location>
    </subcellularLocation>
    <subcellularLocation>
        <location evidence="4">Secreted</location>
    </subcellularLocation>
</comment>
<dbReference type="Gene3D" id="3.40.630.10">
    <property type="entry name" value="Zn peptidases"/>
    <property type="match status" value="1"/>
</dbReference>
<keyword evidence="17" id="KW-0325">Glycoprotein</keyword>
<dbReference type="GO" id="GO:0004180">
    <property type="term" value="F:carboxypeptidase activity"/>
    <property type="evidence" value="ECO:0007669"/>
    <property type="project" value="UniProtKB-KW"/>
</dbReference>
<keyword evidence="15" id="KW-0482">Metalloprotease</keyword>
<evidence type="ECO:0000256" key="9">
    <source>
        <dbReference type="ARBA" id="ARBA00022723"/>
    </source>
</evidence>
<evidence type="ECO:0000256" key="2">
    <source>
        <dbReference type="ARBA" id="ARBA00004371"/>
    </source>
</evidence>
<organism evidence="22">
    <name type="scientific">marine metagenome</name>
    <dbReference type="NCBI Taxonomy" id="408172"/>
    <lineage>
        <taxon>unclassified sequences</taxon>
        <taxon>metagenomes</taxon>
        <taxon>ecological metagenomes</taxon>
    </lineage>
</organism>
<protein>
    <recommendedName>
        <fullName evidence="5">Carboxypeptidase Q</fullName>
    </recommendedName>
    <alternativeName>
        <fullName evidence="20">Plasma glutamate carboxypeptidase</fullName>
    </alternativeName>
</protein>
<evidence type="ECO:0000256" key="15">
    <source>
        <dbReference type="ARBA" id="ARBA00023049"/>
    </source>
</evidence>
<keyword evidence="9" id="KW-0479">Metal-binding</keyword>
<dbReference type="SUPFAM" id="SSF53187">
    <property type="entry name" value="Zn-dependent exopeptidases"/>
    <property type="match status" value="1"/>
</dbReference>
<dbReference type="InterPro" id="IPR007484">
    <property type="entry name" value="Peptidase_M28"/>
</dbReference>
<evidence type="ECO:0000256" key="5">
    <source>
        <dbReference type="ARBA" id="ARBA00014116"/>
    </source>
</evidence>
<evidence type="ECO:0000256" key="16">
    <source>
        <dbReference type="ARBA" id="ARBA00023145"/>
    </source>
</evidence>
<keyword evidence="7" id="KW-0121">Carboxypeptidase</keyword>
<evidence type="ECO:0000256" key="1">
    <source>
        <dbReference type="ARBA" id="ARBA00004240"/>
    </source>
</evidence>
<dbReference type="GO" id="GO:0006508">
    <property type="term" value="P:proteolysis"/>
    <property type="evidence" value="ECO:0007669"/>
    <property type="project" value="UniProtKB-KW"/>
</dbReference>
<dbReference type="Gene3D" id="3.50.30.30">
    <property type="match status" value="1"/>
</dbReference>
<keyword evidence="18" id="KW-0458">Lysosome</keyword>
<name>A0A381WMG8_9ZZZZ</name>
<dbReference type="GO" id="GO:0005576">
    <property type="term" value="C:extracellular region"/>
    <property type="evidence" value="ECO:0007669"/>
    <property type="project" value="UniProtKB-SubCell"/>
</dbReference>
<proteinExistence type="predicted"/>
<gene>
    <name evidence="22" type="ORF">METZ01_LOCUS105927</name>
</gene>
<evidence type="ECO:0000313" key="22">
    <source>
        <dbReference type="EMBL" id="SVA53073.1"/>
    </source>
</evidence>
<accession>A0A381WMG8</accession>
<evidence type="ECO:0000259" key="21">
    <source>
        <dbReference type="Pfam" id="PF04389"/>
    </source>
</evidence>
<evidence type="ECO:0000256" key="3">
    <source>
        <dbReference type="ARBA" id="ARBA00004555"/>
    </source>
</evidence>
<evidence type="ECO:0000256" key="20">
    <source>
        <dbReference type="ARBA" id="ARBA00033328"/>
    </source>
</evidence>
<evidence type="ECO:0000256" key="7">
    <source>
        <dbReference type="ARBA" id="ARBA00022645"/>
    </source>
</evidence>
<evidence type="ECO:0000256" key="12">
    <source>
        <dbReference type="ARBA" id="ARBA00022824"/>
    </source>
</evidence>
<keyword evidence="6" id="KW-0964">Secreted</keyword>
<reference evidence="22" key="1">
    <citation type="submission" date="2018-05" db="EMBL/GenBank/DDBJ databases">
        <authorList>
            <person name="Lanie J.A."/>
            <person name="Ng W.-L."/>
            <person name="Kazmierczak K.M."/>
            <person name="Andrzejewski T.M."/>
            <person name="Davidsen T.M."/>
            <person name="Wayne K.J."/>
            <person name="Tettelin H."/>
            <person name="Glass J.I."/>
            <person name="Rusch D."/>
            <person name="Podicherti R."/>
            <person name="Tsui H.-C.T."/>
            <person name="Winkler M.E."/>
        </authorList>
    </citation>
    <scope>NUCLEOTIDE SEQUENCE</scope>
</reference>
<evidence type="ECO:0000256" key="14">
    <source>
        <dbReference type="ARBA" id="ARBA00023034"/>
    </source>
</evidence>
<feature type="non-terminal residue" evidence="22">
    <location>
        <position position="506"/>
    </location>
</feature>
<evidence type="ECO:0000256" key="8">
    <source>
        <dbReference type="ARBA" id="ARBA00022670"/>
    </source>
</evidence>
<dbReference type="GO" id="GO:0005764">
    <property type="term" value="C:lysosome"/>
    <property type="evidence" value="ECO:0007669"/>
    <property type="project" value="UniProtKB-SubCell"/>
</dbReference>
<evidence type="ECO:0000256" key="13">
    <source>
        <dbReference type="ARBA" id="ARBA00022833"/>
    </source>
</evidence>
<feature type="domain" description="Peptidase M28" evidence="21">
    <location>
        <begin position="314"/>
        <end position="500"/>
    </location>
</feature>
<keyword evidence="12" id="KW-0256">Endoplasmic reticulum</keyword>
<dbReference type="Pfam" id="PF04389">
    <property type="entry name" value="Peptidase_M28"/>
    <property type="match status" value="1"/>
</dbReference>
<dbReference type="GO" id="GO:0070573">
    <property type="term" value="F:metallodipeptidase activity"/>
    <property type="evidence" value="ECO:0007669"/>
    <property type="project" value="InterPro"/>
</dbReference>
<dbReference type="EMBL" id="UINC01012111">
    <property type="protein sequence ID" value="SVA53073.1"/>
    <property type="molecule type" value="Genomic_DNA"/>
</dbReference>
<evidence type="ECO:0000256" key="11">
    <source>
        <dbReference type="ARBA" id="ARBA00022801"/>
    </source>
</evidence>
<evidence type="ECO:0000256" key="18">
    <source>
        <dbReference type="ARBA" id="ARBA00023228"/>
    </source>
</evidence>
<evidence type="ECO:0000256" key="10">
    <source>
        <dbReference type="ARBA" id="ARBA00022729"/>
    </source>
</evidence>
<keyword evidence="10" id="KW-0732">Signal</keyword>
<comment type="subunit">
    <text evidence="19">Homodimer. The monomeric form is inactive while the homodimer is active.</text>
</comment>
<keyword evidence="14" id="KW-0333">Golgi apparatus</keyword>
<dbReference type="AlphaFoldDB" id="A0A381WMG8"/>
<evidence type="ECO:0000256" key="6">
    <source>
        <dbReference type="ARBA" id="ARBA00022525"/>
    </source>
</evidence>